<sequence length="94" mass="10506">MCSNNTYGENCSSHCTCNVTNTEIVSEHQICQTENGQCTCKQEWEGENCDTDKNECMDDTICSSFENTGCHNLPGNYSCDCLRYYEQVNGTCTA</sequence>
<evidence type="ECO:0000313" key="3">
    <source>
        <dbReference type="EMBL" id="WAR24063.1"/>
    </source>
</evidence>
<dbReference type="EMBL" id="CP111024">
    <property type="protein sequence ID" value="WAR24063.1"/>
    <property type="molecule type" value="Genomic_DNA"/>
</dbReference>
<keyword evidence="4" id="KW-1185">Reference proteome</keyword>
<evidence type="ECO:0000259" key="2">
    <source>
        <dbReference type="SMART" id="SM00179"/>
    </source>
</evidence>
<feature type="domain" description="EGF-like calcium-binding" evidence="2">
    <location>
        <begin position="52"/>
        <end position="93"/>
    </location>
</feature>
<name>A0ABY7FPB0_MYAAR</name>
<proteinExistence type="predicted"/>
<protein>
    <recommendedName>
        <fullName evidence="2">EGF-like calcium-binding domain-containing protein</fullName>
    </recommendedName>
</protein>
<dbReference type="PROSITE" id="PS01187">
    <property type="entry name" value="EGF_CA"/>
    <property type="match status" value="1"/>
</dbReference>
<reference evidence="3" key="1">
    <citation type="submission" date="2022-11" db="EMBL/GenBank/DDBJ databases">
        <title>Centuries of genome instability and evolution in soft-shell clam transmissible cancer (bioRxiv).</title>
        <authorList>
            <person name="Hart S.F.M."/>
            <person name="Yonemitsu M.A."/>
            <person name="Giersch R.M."/>
            <person name="Beal B.F."/>
            <person name="Arriagada G."/>
            <person name="Davis B.W."/>
            <person name="Ostrander E.A."/>
            <person name="Goff S.P."/>
            <person name="Metzger M.J."/>
        </authorList>
    </citation>
    <scope>NUCLEOTIDE SEQUENCE</scope>
    <source>
        <strain evidence="3">MELC-2E11</strain>
        <tissue evidence="3">Siphon/mantle</tissue>
    </source>
</reference>
<organism evidence="3 4">
    <name type="scientific">Mya arenaria</name>
    <name type="common">Soft-shell clam</name>
    <dbReference type="NCBI Taxonomy" id="6604"/>
    <lineage>
        <taxon>Eukaryota</taxon>
        <taxon>Metazoa</taxon>
        <taxon>Spiralia</taxon>
        <taxon>Lophotrochozoa</taxon>
        <taxon>Mollusca</taxon>
        <taxon>Bivalvia</taxon>
        <taxon>Autobranchia</taxon>
        <taxon>Heteroconchia</taxon>
        <taxon>Euheterodonta</taxon>
        <taxon>Imparidentia</taxon>
        <taxon>Neoheterodontei</taxon>
        <taxon>Myida</taxon>
        <taxon>Myoidea</taxon>
        <taxon>Myidae</taxon>
        <taxon>Mya</taxon>
    </lineage>
</organism>
<dbReference type="InterPro" id="IPR001881">
    <property type="entry name" value="EGF-like_Ca-bd_dom"/>
</dbReference>
<accession>A0ABY7FPB0</accession>
<evidence type="ECO:0000313" key="4">
    <source>
        <dbReference type="Proteomes" id="UP001164746"/>
    </source>
</evidence>
<dbReference type="Gene3D" id="2.10.25.140">
    <property type="match status" value="1"/>
</dbReference>
<gene>
    <name evidence="3" type="ORF">MAR_037732</name>
</gene>
<dbReference type="InterPro" id="IPR018097">
    <property type="entry name" value="EGF_Ca-bd_CS"/>
</dbReference>
<dbReference type="Proteomes" id="UP001164746">
    <property type="component" value="Chromosome 13"/>
</dbReference>
<feature type="non-terminal residue" evidence="3">
    <location>
        <position position="94"/>
    </location>
</feature>
<keyword evidence="1" id="KW-1015">Disulfide bond</keyword>
<dbReference type="SMART" id="SM00179">
    <property type="entry name" value="EGF_CA"/>
    <property type="match status" value="1"/>
</dbReference>
<evidence type="ECO:0000256" key="1">
    <source>
        <dbReference type="ARBA" id="ARBA00023157"/>
    </source>
</evidence>
<dbReference type="Gene3D" id="2.10.25.10">
    <property type="entry name" value="Laminin"/>
    <property type="match status" value="1"/>
</dbReference>